<feature type="chain" id="PRO_5046291080" description="beta-glucosidase" evidence="8">
    <location>
        <begin position="21"/>
        <end position="770"/>
    </location>
</feature>
<comment type="caution">
    <text evidence="10">The sequence shown here is derived from an EMBL/GenBank/DDBJ whole genome shotgun (WGS) entry which is preliminary data.</text>
</comment>
<dbReference type="InterPro" id="IPR002772">
    <property type="entry name" value="Glyco_hydro_3_C"/>
</dbReference>
<evidence type="ECO:0000256" key="2">
    <source>
        <dbReference type="ARBA" id="ARBA00005336"/>
    </source>
</evidence>
<evidence type="ECO:0000256" key="4">
    <source>
        <dbReference type="ARBA" id="ARBA00022729"/>
    </source>
</evidence>
<proteinExistence type="inferred from homology"/>
<evidence type="ECO:0000259" key="9">
    <source>
        <dbReference type="SMART" id="SM01217"/>
    </source>
</evidence>
<evidence type="ECO:0000256" key="6">
    <source>
        <dbReference type="ARBA" id="ARBA00023295"/>
    </source>
</evidence>
<dbReference type="EC" id="3.2.1.21" evidence="3"/>
<dbReference type="Gene3D" id="3.40.50.1700">
    <property type="entry name" value="Glycoside hydrolase family 3 C-terminal domain"/>
    <property type="match status" value="1"/>
</dbReference>
<organism evidence="10 11">
    <name type="scientific">Pedobacter alpinus</name>
    <dbReference type="NCBI Taxonomy" id="1590643"/>
    <lineage>
        <taxon>Bacteria</taxon>
        <taxon>Pseudomonadati</taxon>
        <taxon>Bacteroidota</taxon>
        <taxon>Sphingobacteriia</taxon>
        <taxon>Sphingobacteriales</taxon>
        <taxon>Sphingobacteriaceae</taxon>
        <taxon>Pedobacter</taxon>
    </lineage>
</organism>
<evidence type="ECO:0000256" key="5">
    <source>
        <dbReference type="ARBA" id="ARBA00022801"/>
    </source>
</evidence>
<dbReference type="SUPFAM" id="SSF52279">
    <property type="entry name" value="Beta-D-glucan exohydrolase, C-terminal domain"/>
    <property type="match status" value="1"/>
</dbReference>
<keyword evidence="4 8" id="KW-0732">Signal</keyword>
<dbReference type="NCBIfam" id="NF011678">
    <property type="entry name" value="PRK15098.1"/>
    <property type="match status" value="1"/>
</dbReference>
<dbReference type="PROSITE" id="PS00775">
    <property type="entry name" value="GLYCOSYL_HYDROL_F3"/>
    <property type="match status" value="1"/>
</dbReference>
<dbReference type="PANTHER" id="PTHR30620">
    <property type="entry name" value="PERIPLASMIC BETA-GLUCOSIDASE-RELATED"/>
    <property type="match status" value="1"/>
</dbReference>
<dbReference type="PROSITE" id="PS51257">
    <property type="entry name" value="PROKAR_LIPOPROTEIN"/>
    <property type="match status" value="1"/>
</dbReference>
<dbReference type="Pfam" id="PF14310">
    <property type="entry name" value="Fn3-like"/>
    <property type="match status" value="1"/>
</dbReference>
<keyword evidence="6 7" id="KW-0326">Glycosidase</keyword>
<feature type="signal peptide" evidence="8">
    <location>
        <begin position="1"/>
        <end position="20"/>
    </location>
</feature>
<dbReference type="Proteomes" id="UP001597546">
    <property type="component" value="Unassembled WGS sequence"/>
</dbReference>
<evidence type="ECO:0000256" key="7">
    <source>
        <dbReference type="RuleBase" id="RU361161"/>
    </source>
</evidence>
<dbReference type="Gene3D" id="3.20.20.300">
    <property type="entry name" value="Glycoside hydrolase, family 3, N-terminal domain"/>
    <property type="match status" value="1"/>
</dbReference>
<feature type="domain" description="Fibronectin type III-like" evidence="9">
    <location>
        <begin position="689"/>
        <end position="758"/>
    </location>
</feature>
<gene>
    <name evidence="10" type="primary">bglX</name>
    <name evidence="10" type="ORF">ACFSSE_01615</name>
</gene>
<reference evidence="11" key="1">
    <citation type="journal article" date="2019" name="Int. J. Syst. Evol. Microbiol.">
        <title>The Global Catalogue of Microorganisms (GCM) 10K type strain sequencing project: providing services to taxonomists for standard genome sequencing and annotation.</title>
        <authorList>
            <consortium name="The Broad Institute Genomics Platform"/>
            <consortium name="The Broad Institute Genome Sequencing Center for Infectious Disease"/>
            <person name="Wu L."/>
            <person name="Ma J."/>
        </authorList>
    </citation>
    <scope>NUCLEOTIDE SEQUENCE [LARGE SCALE GENOMIC DNA]</scope>
    <source>
        <strain evidence="11">KCTC 42456</strain>
    </source>
</reference>
<dbReference type="PRINTS" id="PR00133">
    <property type="entry name" value="GLHYDRLASE3"/>
</dbReference>
<sequence length="770" mass="83712">MKVLKYIFTIGALTAVVACAQQKPIAQTASIASNSKMDVFISDLMSKMTVEEKIGQLNLLTGGEAITGSTGNSDIEKKVKAGQVGGFFSLSTPKKIRTAQELAVNNTRLKIPLIFGMDVIHGYKTVFPIPLGMAATWDMALIKRTAQIAAEEAAADGINWTFSPMVDVSRDPRWGRFSEGSGEDTFLGSEIAKAMVQGYQGDDLTKINTLMACVKHFALYGAAEAGRDYNTTDMSLVKMYNEYLPPYKAAIDAGAGTVMVSFNDINGTPATANKWLLTDVLRNEWGFKGMVVTDYTGINELTAHGLGDLQQVSALALNAGVDMDMVGEGFLTTLKKSLEEGKVKIEDINRACRYILEAKYKLGLFEDPYKYCNDERAKTKIFTAENLKFAREAATKSFVLLKNQNNLLPLKKSGTIALIGPLADSKVNMPGTWSVSTDLSKAISVKAGLENAVGSNAKIIYAVGSNLVEDAAYQTRATMFGRDIKRDTRPEAVIIKEAVDAANKADVVVAALGESSEMSGESSSRTDIKIPAIQQRLLKALLATGKPVVLVVFDGRPLDLSWENETVPAILNVWFGGTETGNAIADVLFGDVNPSGKLSATFPQNVGQIPIYYSHKNTGRPMQKDEWFKKFTSNYLDVTNEPLYPFGYGLSYTTFDIAAPILDKTTITSGGNITVSTTVKNTGTKDGEEVVQLYIRDLVGSITRPVKELKGFQKIFLKAGESKKVTFTLTENDLKFYNANLDFVAEPGDFKVFVGNSSANVKEADFRLVK</sequence>
<dbReference type="InterPro" id="IPR013783">
    <property type="entry name" value="Ig-like_fold"/>
</dbReference>
<dbReference type="InterPro" id="IPR051915">
    <property type="entry name" value="Cellulose_Degrad_GH3"/>
</dbReference>
<accession>A0ABW5TM63</accession>
<dbReference type="SMART" id="SM01217">
    <property type="entry name" value="Fn3_like"/>
    <property type="match status" value="1"/>
</dbReference>
<evidence type="ECO:0000256" key="3">
    <source>
        <dbReference type="ARBA" id="ARBA00012744"/>
    </source>
</evidence>
<name>A0ABW5TM63_9SPHI</name>
<dbReference type="InterPro" id="IPR001764">
    <property type="entry name" value="Glyco_hydro_3_N"/>
</dbReference>
<dbReference type="Pfam" id="PF00933">
    <property type="entry name" value="Glyco_hydro_3"/>
    <property type="match status" value="1"/>
</dbReference>
<evidence type="ECO:0000256" key="8">
    <source>
        <dbReference type="SAM" id="SignalP"/>
    </source>
</evidence>
<evidence type="ECO:0000256" key="1">
    <source>
        <dbReference type="ARBA" id="ARBA00000448"/>
    </source>
</evidence>
<keyword evidence="5 7" id="KW-0378">Hydrolase</keyword>
<comment type="catalytic activity">
    <reaction evidence="1">
        <text>Hydrolysis of terminal, non-reducing beta-D-glucosyl residues with release of beta-D-glucose.</text>
        <dbReference type="EC" id="3.2.1.21"/>
    </reaction>
</comment>
<dbReference type="GO" id="GO:0008422">
    <property type="term" value="F:beta-glucosidase activity"/>
    <property type="evidence" value="ECO:0007669"/>
    <property type="project" value="UniProtKB-EC"/>
</dbReference>
<dbReference type="InterPro" id="IPR017853">
    <property type="entry name" value="GH"/>
</dbReference>
<dbReference type="InterPro" id="IPR026891">
    <property type="entry name" value="Fn3-like"/>
</dbReference>
<protein>
    <recommendedName>
        <fullName evidence="3">beta-glucosidase</fullName>
        <ecNumber evidence="3">3.2.1.21</ecNumber>
    </recommendedName>
</protein>
<dbReference type="PANTHER" id="PTHR30620:SF16">
    <property type="entry name" value="LYSOSOMAL BETA GLUCOSIDASE"/>
    <property type="match status" value="1"/>
</dbReference>
<dbReference type="InterPro" id="IPR036881">
    <property type="entry name" value="Glyco_hydro_3_C_sf"/>
</dbReference>
<dbReference type="Gene3D" id="2.60.40.10">
    <property type="entry name" value="Immunoglobulins"/>
    <property type="match status" value="1"/>
</dbReference>
<dbReference type="EMBL" id="JBHULV010000008">
    <property type="protein sequence ID" value="MFD2730391.1"/>
    <property type="molecule type" value="Genomic_DNA"/>
</dbReference>
<dbReference type="InterPro" id="IPR019800">
    <property type="entry name" value="Glyco_hydro_3_AS"/>
</dbReference>
<dbReference type="Pfam" id="PF01915">
    <property type="entry name" value="Glyco_hydro_3_C"/>
    <property type="match status" value="1"/>
</dbReference>
<dbReference type="InterPro" id="IPR036962">
    <property type="entry name" value="Glyco_hydro_3_N_sf"/>
</dbReference>
<evidence type="ECO:0000313" key="10">
    <source>
        <dbReference type="EMBL" id="MFD2730391.1"/>
    </source>
</evidence>
<dbReference type="RefSeq" id="WP_379040876.1">
    <property type="nucleotide sequence ID" value="NZ_JBHSKW010000005.1"/>
</dbReference>
<evidence type="ECO:0000313" key="11">
    <source>
        <dbReference type="Proteomes" id="UP001597546"/>
    </source>
</evidence>
<comment type="similarity">
    <text evidence="2 7">Belongs to the glycosyl hydrolase 3 family.</text>
</comment>
<dbReference type="SUPFAM" id="SSF51445">
    <property type="entry name" value="(Trans)glycosidases"/>
    <property type="match status" value="1"/>
</dbReference>
<keyword evidence="11" id="KW-1185">Reference proteome</keyword>